<reference evidence="2 3" key="1">
    <citation type="submission" date="2019-05" db="EMBL/GenBank/DDBJ databases">
        <title>Another draft genome of Portunus trituberculatus and its Hox gene families provides insights of decapod evolution.</title>
        <authorList>
            <person name="Jeong J.-H."/>
            <person name="Song I."/>
            <person name="Kim S."/>
            <person name="Choi T."/>
            <person name="Kim D."/>
            <person name="Ryu S."/>
            <person name="Kim W."/>
        </authorList>
    </citation>
    <scope>NUCLEOTIDE SEQUENCE [LARGE SCALE GENOMIC DNA]</scope>
    <source>
        <tissue evidence="2">Muscle</tissue>
    </source>
</reference>
<dbReference type="PANTHER" id="PTHR35617">
    <property type="entry name" value="PHAGE_INTEGRASE DOMAIN-CONTAINING PROTEIN"/>
    <property type="match status" value="1"/>
</dbReference>
<dbReference type="GO" id="GO:0015074">
    <property type="term" value="P:DNA integration"/>
    <property type="evidence" value="ECO:0007669"/>
    <property type="project" value="InterPro"/>
</dbReference>
<dbReference type="SUPFAM" id="SSF56349">
    <property type="entry name" value="DNA breaking-rejoining enzymes"/>
    <property type="match status" value="1"/>
</dbReference>
<dbReference type="GO" id="GO:0003677">
    <property type="term" value="F:DNA binding"/>
    <property type="evidence" value="ECO:0007669"/>
    <property type="project" value="InterPro"/>
</dbReference>
<dbReference type="PANTHER" id="PTHR35617:SF3">
    <property type="entry name" value="CORE-BINDING (CB) DOMAIN-CONTAINING PROTEIN"/>
    <property type="match status" value="1"/>
</dbReference>
<name>A0A5B7I5K8_PORTR</name>
<keyword evidence="3" id="KW-1185">Reference proteome</keyword>
<dbReference type="AlphaFoldDB" id="A0A5B7I5K8"/>
<dbReference type="Gene3D" id="1.10.443.10">
    <property type="entry name" value="Intergrase catalytic core"/>
    <property type="match status" value="1"/>
</dbReference>
<accession>A0A5B7I5K8</accession>
<dbReference type="Proteomes" id="UP000324222">
    <property type="component" value="Unassembled WGS sequence"/>
</dbReference>
<evidence type="ECO:0000313" key="2">
    <source>
        <dbReference type="EMBL" id="MPC77169.1"/>
    </source>
</evidence>
<comment type="caution">
    <text evidence="2">The sequence shown here is derived from an EMBL/GenBank/DDBJ whole genome shotgun (WGS) entry which is preliminary data.</text>
</comment>
<gene>
    <name evidence="2" type="ORF">E2C01_071616</name>
</gene>
<dbReference type="EMBL" id="VSRR010045184">
    <property type="protein sequence ID" value="MPC77169.1"/>
    <property type="molecule type" value="Genomic_DNA"/>
</dbReference>
<dbReference type="GO" id="GO:0006310">
    <property type="term" value="P:DNA recombination"/>
    <property type="evidence" value="ECO:0007669"/>
    <property type="project" value="UniProtKB-KW"/>
</dbReference>
<protein>
    <submittedName>
        <fullName evidence="2">Uncharacterized protein</fullName>
    </submittedName>
</protein>
<proteinExistence type="predicted"/>
<keyword evidence="1" id="KW-0233">DNA recombination</keyword>
<evidence type="ECO:0000256" key="1">
    <source>
        <dbReference type="ARBA" id="ARBA00023172"/>
    </source>
</evidence>
<evidence type="ECO:0000313" key="3">
    <source>
        <dbReference type="Proteomes" id="UP000324222"/>
    </source>
</evidence>
<dbReference type="InterPro" id="IPR011010">
    <property type="entry name" value="DNA_brk_join_enz"/>
</dbReference>
<dbReference type="InterPro" id="IPR013762">
    <property type="entry name" value="Integrase-like_cat_sf"/>
</dbReference>
<sequence>MTFSLAPDFLAKTQLPGDVLQSDFTIPALTEYLADLVGDRLLWPVRAIREYLRRTRGCRARCSRLFVMVTEPRRVVHPHTIYHWICQVIQRAHVNVSEENMRLVRVKAHDVRAVATSALFRKIWNIPAVLWAGTWKSMSTLASFYLRDITHRYLDTFSLGPVVLALRVNH</sequence>
<organism evidence="2 3">
    <name type="scientific">Portunus trituberculatus</name>
    <name type="common">Swimming crab</name>
    <name type="synonym">Neptunus trituberculatus</name>
    <dbReference type="NCBI Taxonomy" id="210409"/>
    <lineage>
        <taxon>Eukaryota</taxon>
        <taxon>Metazoa</taxon>
        <taxon>Ecdysozoa</taxon>
        <taxon>Arthropoda</taxon>
        <taxon>Crustacea</taxon>
        <taxon>Multicrustacea</taxon>
        <taxon>Malacostraca</taxon>
        <taxon>Eumalacostraca</taxon>
        <taxon>Eucarida</taxon>
        <taxon>Decapoda</taxon>
        <taxon>Pleocyemata</taxon>
        <taxon>Brachyura</taxon>
        <taxon>Eubrachyura</taxon>
        <taxon>Portunoidea</taxon>
        <taxon>Portunidae</taxon>
        <taxon>Portuninae</taxon>
        <taxon>Portunus</taxon>
    </lineage>
</organism>